<gene>
    <name evidence="2" type="ORF">CCV52592_1998</name>
</gene>
<evidence type="ECO:0000256" key="1">
    <source>
        <dbReference type="SAM" id="Phobius"/>
    </source>
</evidence>
<feature type="transmembrane region" description="Helical" evidence="1">
    <location>
        <begin position="12"/>
        <end position="34"/>
    </location>
</feature>
<evidence type="ECO:0000313" key="3">
    <source>
        <dbReference type="Proteomes" id="UP000006380"/>
    </source>
</evidence>
<dbReference type="PANTHER" id="PTHR34219">
    <property type="entry name" value="IRON-REGULATED INNER MEMBRANE PROTEIN-RELATED"/>
    <property type="match status" value="1"/>
</dbReference>
<feature type="transmembrane region" description="Helical" evidence="1">
    <location>
        <begin position="145"/>
        <end position="169"/>
    </location>
</feature>
<evidence type="ECO:0000313" key="2">
    <source>
        <dbReference type="EMBL" id="EAU00517.1"/>
    </source>
</evidence>
<keyword evidence="1" id="KW-0472">Membrane</keyword>
<dbReference type="KEGG" id="ccv:CCV52592_1998"/>
<dbReference type="Proteomes" id="UP000006380">
    <property type="component" value="Chromosome"/>
</dbReference>
<protein>
    <submittedName>
        <fullName evidence="2">Iron-regulated membrane protein</fullName>
    </submittedName>
</protein>
<keyword evidence="3" id="KW-1185">Reference proteome</keyword>
<dbReference type="AlphaFoldDB" id="A7GYL3"/>
<dbReference type="InterPro" id="IPR005625">
    <property type="entry name" value="PepSY-ass_TM"/>
</dbReference>
<dbReference type="EMBL" id="CP000767">
    <property type="protein sequence ID" value="EAU00517.1"/>
    <property type="molecule type" value="Genomic_DNA"/>
</dbReference>
<feature type="transmembrane region" description="Helical" evidence="1">
    <location>
        <begin position="190"/>
        <end position="209"/>
    </location>
</feature>
<name>A7GYL3_CAMC5</name>
<proteinExistence type="predicted"/>
<organism evidence="2 3">
    <name type="scientific">Campylobacter curvus (strain 525.92)</name>
    <dbReference type="NCBI Taxonomy" id="360105"/>
    <lineage>
        <taxon>Bacteria</taxon>
        <taxon>Pseudomonadati</taxon>
        <taxon>Campylobacterota</taxon>
        <taxon>Epsilonproteobacteria</taxon>
        <taxon>Campylobacterales</taxon>
        <taxon>Campylobacteraceae</taxon>
        <taxon>Campylobacter</taxon>
    </lineage>
</organism>
<feature type="transmembrane region" description="Helical" evidence="1">
    <location>
        <begin position="328"/>
        <end position="349"/>
    </location>
</feature>
<accession>A7GYL3</accession>
<dbReference type="STRING" id="360105.CCV52592_1998"/>
<dbReference type="PANTHER" id="PTHR34219:SF8">
    <property type="entry name" value="PEPSY DOMAIN-CONTAINING PROTEIN"/>
    <property type="match status" value="1"/>
</dbReference>
<keyword evidence="1" id="KW-1133">Transmembrane helix</keyword>
<sequence length="361" mass="42145">MNFKKLTYKIHTYISLIFCIPFIIVCLSGSLLVYKDEINDILSPDAVNVSLPSGQQNSRLGFDELRRIISAKFPDYEIVGWNIDKNPQKSDKIWLIKHNGKEWEYIYLDAFSGEIKSEPTPHDSGFMGVLVELHENLLFEERGQIFVGVVGVIAFVIAISGFIVYRNFWKNLFKLRFTRLAIFMSDIHKFIGVFSTPIMLIIALSGAWWELRFLFSKPFDTSEFTINSQIYNKNLSLDEIVQKAKIDLPNFELHYISLPFRNAADISLFGYKRGQNFLYNEYSSMLTYSRQNANLLQIKDIDEADITERFLATFRKAHFGYYNRVTKFIWFLVGLTPLILSVSGIYLWIKRSNFKMRKNER</sequence>
<dbReference type="OrthoDB" id="5351933at2"/>
<dbReference type="RefSeq" id="WP_011992318.1">
    <property type="nucleotide sequence ID" value="NC_009715.2"/>
</dbReference>
<keyword evidence="1" id="KW-0812">Transmembrane</keyword>
<dbReference type="Pfam" id="PF03929">
    <property type="entry name" value="PepSY_TM"/>
    <property type="match status" value="1"/>
</dbReference>
<dbReference type="HOGENOM" id="CLU_031962_4_1_7"/>
<reference evidence="2" key="1">
    <citation type="submission" date="2016-07" db="EMBL/GenBank/DDBJ databases">
        <title>Comparative genomics of the Campylobacter concisus group.</title>
        <authorList>
            <person name="Miller W.G."/>
            <person name="Yee E."/>
            <person name="Chapman M.H."/>
            <person name="Huynh S."/>
            <person name="Bono J.L."/>
            <person name="On S.L.W."/>
            <person name="StLeger J."/>
            <person name="Foster G."/>
            <person name="Parker C.T."/>
        </authorList>
    </citation>
    <scope>NUCLEOTIDE SEQUENCE</scope>
    <source>
        <strain evidence="2">525.92</strain>
    </source>
</reference>